<dbReference type="InterPro" id="IPR007484">
    <property type="entry name" value="Peptidase_M28"/>
</dbReference>
<dbReference type="PANTHER" id="PTHR12147">
    <property type="entry name" value="METALLOPEPTIDASE M28 FAMILY MEMBER"/>
    <property type="match status" value="1"/>
</dbReference>
<dbReference type="InterPro" id="IPR048024">
    <property type="entry name" value="Fxna-like_M28_dom"/>
</dbReference>
<feature type="transmembrane region" description="Helical" evidence="16">
    <location>
        <begin position="386"/>
        <end position="404"/>
    </location>
</feature>
<gene>
    <name evidence="20" type="ORF">O3M35_000733</name>
</gene>
<comment type="cofactor">
    <cofactor evidence="1">
        <name>Zn(2+)</name>
        <dbReference type="ChEBI" id="CHEBI:29105"/>
    </cofactor>
</comment>
<comment type="caution">
    <text evidence="20">The sequence shown here is derived from an EMBL/GenBank/DDBJ whole genome shotgun (WGS) entry which is preliminary data.</text>
</comment>
<evidence type="ECO:0000256" key="9">
    <source>
        <dbReference type="ARBA" id="ARBA00022833"/>
    </source>
</evidence>
<feature type="transmembrane region" description="Helical" evidence="16">
    <location>
        <begin position="621"/>
        <end position="640"/>
    </location>
</feature>
<feature type="region of interest" description="Disordered" evidence="15">
    <location>
        <begin position="1"/>
        <end position="24"/>
    </location>
</feature>
<evidence type="ECO:0000259" key="19">
    <source>
        <dbReference type="Pfam" id="PF22249"/>
    </source>
</evidence>
<evidence type="ECO:0000256" key="11">
    <source>
        <dbReference type="ARBA" id="ARBA00023049"/>
    </source>
</evidence>
<evidence type="ECO:0000256" key="1">
    <source>
        <dbReference type="ARBA" id="ARBA00001947"/>
    </source>
</evidence>
<feature type="transmembrane region" description="Helical" evidence="16">
    <location>
        <begin position="590"/>
        <end position="609"/>
    </location>
</feature>
<evidence type="ECO:0000256" key="4">
    <source>
        <dbReference type="ARBA" id="ARBA00022670"/>
    </source>
</evidence>
<sequence length="868" mass="97281">MVGIVRRRARESSSNSNNTEEESEQLFIDGATKVRQPVLAPPLYSVYLICFGIILYIMASYFNDRLPEPNRDKSKGFIAERALNDLEGLVKIGPKVTGSNENEVIAVNYLMNILKDISKTAEPIHNYEIDLQKVSGAFSIWGLGLHYDNVQNIVVKIGPRNNASVLINCHFDTVPTSPGASDDGLNCAVMLEILRIISISKEPLTYGAIFLFNGAEENPLMASHGFITQHKWAKEVKAFINLESCGAGGQEMLFQTGPNCAWVTEAYGLSAIHPAGNVIGEELFQSGVIPSDTDFRIFRDYGHIPGLDFAHCGDGYVYHTKRDNMKSIVNIHGVIQHTGDNILSLVMTFTGKDSKLNSLNSIPKANSVYFDFLGLFFITYSETTALVINLLTILISSTCLGLLVRQTKRLWILADLSLRSSALLVGLALSMIYNLLLAIIMDSFSSSMTWFTQAYYLAPLYIMPTVVLVSLPVSLIHSFLKQKKYQPESTNPMVHFIPTQLLWTMFLLICTLMNMRSAFMFVILILPPAVIFVTFTLLQRQEYRMVATVSYFVSTWISSLLLVFFGIKALKLFLPITGRAGPTLIPDLPIAGLVTLLTFVVFSYICCLSSYIKKIEVWAKYVMLIHASIVLVLIFGKIAFPFSEATPQRVLITDVTRNSSSPVESFLWFDPWERRAVSVLPKVATLPTVKKFCTDEEPHCGLPWTSAKLFMKSVEVSRWLPSTAHNLVDMTQLDILTDEVSSDHFRTITLRMTGPSHMTLLMHSHMTLKTWSLDKSTPLPIYTAPTGKTYAIRHVHGLKTPSWNVTLKFQMKNGESETIDRKLHIDFIGHHIHGDTQTSPSLDRFIRTLPEWVHVTPSLATVKSFNLY</sequence>
<evidence type="ECO:0000256" key="13">
    <source>
        <dbReference type="ARBA" id="ARBA00023180"/>
    </source>
</evidence>
<keyword evidence="11" id="KW-0482">Metalloprotease</keyword>
<keyword evidence="8" id="KW-0256">Endoplasmic reticulum</keyword>
<evidence type="ECO:0000256" key="5">
    <source>
        <dbReference type="ARBA" id="ARBA00022692"/>
    </source>
</evidence>
<feature type="domain" description="Peptidase M28" evidence="17">
    <location>
        <begin position="152"/>
        <end position="345"/>
    </location>
</feature>
<reference evidence="20 21" key="1">
    <citation type="submission" date="2022-12" db="EMBL/GenBank/DDBJ databases">
        <title>Chromosome-level genome assembly of true bugs.</title>
        <authorList>
            <person name="Ma L."/>
            <person name="Li H."/>
        </authorList>
    </citation>
    <scope>NUCLEOTIDE SEQUENCE [LARGE SCALE GENOMIC DNA]</scope>
    <source>
        <strain evidence="20">Lab_2022b</strain>
    </source>
</reference>
<keyword evidence="5 16" id="KW-0812">Transmembrane</keyword>
<dbReference type="InterPro" id="IPR045175">
    <property type="entry name" value="M28_fam"/>
</dbReference>
<keyword evidence="12 16" id="KW-0472">Membrane</keyword>
<evidence type="ECO:0000313" key="21">
    <source>
        <dbReference type="Proteomes" id="UP001461498"/>
    </source>
</evidence>
<keyword evidence="4" id="KW-0645">Protease</keyword>
<keyword evidence="10 16" id="KW-1133">Transmembrane helix</keyword>
<dbReference type="GO" id="GO:0008235">
    <property type="term" value="F:metalloexopeptidase activity"/>
    <property type="evidence" value="ECO:0007669"/>
    <property type="project" value="InterPro"/>
</dbReference>
<evidence type="ECO:0000256" key="15">
    <source>
        <dbReference type="SAM" id="MobiDB-lite"/>
    </source>
</evidence>
<evidence type="ECO:0000256" key="7">
    <source>
        <dbReference type="ARBA" id="ARBA00022801"/>
    </source>
</evidence>
<name>A0AAW1DQJ3_9HEMI</name>
<feature type="transmembrane region" description="Helical" evidence="16">
    <location>
        <begin position="518"/>
        <end position="538"/>
    </location>
</feature>
<dbReference type="Proteomes" id="UP001461498">
    <property type="component" value="Unassembled WGS sequence"/>
</dbReference>
<evidence type="ECO:0000256" key="12">
    <source>
        <dbReference type="ARBA" id="ARBA00023136"/>
    </source>
</evidence>
<keyword evidence="9" id="KW-0862">Zinc</keyword>
<feature type="domain" description="Endoplasmic reticulum metallopeptidase 1/1-A TM" evidence="19">
    <location>
        <begin position="414"/>
        <end position="617"/>
    </location>
</feature>
<comment type="subcellular location">
    <subcellularLocation>
        <location evidence="2">Endoplasmic reticulum membrane</location>
        <topology evidence="2">Multi-pass membrane protein</topology>
    </subcellularLocation>
</comment>
<dbReference type="CDD" id="cd03875">
    <property type="entry name" value="M28_Fxna_like"/>
    <property type="match status" value="1"/>
</dbReference>
<protein>
    <recommendedName>
        <fullName evidence="14">FXNA-like protease</fullName>
    </recommendedName>
</protein>
<keyword evidence="21" id="KW-1185">Reference proteome</keyword>
<evidence type="ECO:0000256" key="8">
    <source>
        <dbReference type="ARBA" id="ARBA00022824"/>
    </source>
</evidence>
<dbReference type="AlphaFoldDB" id="A0AAW1DQJ3"/>
<evidence type="ECO:0000256" key="16">
    <source>
        <dbReference type="SAM" id="Phobius"/>
    </source>
</evidence>
<dbReference type="Pfam" id="PF22248">
    <property type="entry name" value="ERMP1_C"/>
    <property type="match status" value="1"/>
</dbReference>
<feature type="transmembrane region" description="Helical" evidence="16">
    <location>
        <begin position="492"/>
        <end position="512"/>
    </location>
</feature>
<feature type="transmembrane region" description="Helical" evidence="16">
    <location>
        <begin position="460"/>
        <end position="480"/>
    </location>
</feature>
<evidence type="ECO:0000256" key="14">
    <source>
        <dbReference type="ARBA" id="ARBA00078796"/>
    </source>
</evidence>
<feature type="transmembrane region" description="Helical" evidence="16">
    <location>
        <begin position="416"/>
        <end position="440"/>
    </location>
</feature>
<feature type="transmembrane region" description="Helical" evidence="16">
    <location>
        <begin position="550"/>
        <end position="570"/>
    </location>
</feature>
<dbReference type="GO" id="GO:0005789">
    <property type="term" value="C:endoplasmic reticulum membrane"/>
    <property type="evidence" value="ECO:0007669"/>
    <property type="project" value="UniProtKB-SubCell"/>
</dbReference>
<dbReference type="Pfam" id="PF22249">
    <property type="entry name" value="ERMP1-TM"/>
    <property type="match status" value="1"/>
</dbReference>
<evidence type="ECO:0000256" key="6">
    <source>
        <dbReference type="ARBA" id="ARBA00022723"/>
    </source>
</evidence>
<dbReference type="EMBL" id="JAPXFL010000001">
    <property type="protein sequence ID" value="KAK9512270.1"/>
    <property type="molecule type" value="Genomic_DNA"/>
</dbReference>
<keyword evidence="6" id="KW-0479">Metal-binding</keyword>
<evidence type="ECO:0000256" key="2">
    <source>
        <dbReference type="ARBA" id="ARBA00004477"/>
    </source>
</evidence>
<comment type="similarity">
    <text evidence="3">Belongs to the peptidase M28 family.</text>
</comment>
<evidence type="ECO:0000259" key="18">
    <source>
        <dbReference type="Pfam" id="PF22248"/>
    </source>
</evidence>
<evidence type="ECO:0000256" key="3">
    <source>
        <dbReference type="ARBA" id="ARBA00010918"/>
    </source>
</evidence>
<dbReference type="Pfam" id="PF04389">
    <property type="entry name" value="Peptidase_M28"/>
    <property type="match status" value="1"/>
</dbReference>
<feature type="domain" description="Endoplasmic reticulum metallopeptidase 1-like C-terminal" evidence="18">
    <location>
        <begin position="646"/>
        <end position="865"/>
    </location>
</feature>
<dbReference type="GO" id="GO:0046872">
    <property type="term" value="F:metal ion binding"/>
    <property type="evidence" value="ECO:0007669"/>
    <property type="project" value="UniProtKB-KW"/>
</dbReference>
<accession>A0AAW1DQJ3</accession>
<evidence type="ECO:0000313" key="20">
    <source>
        <dbReference type="EMBL" id="KAK9512270.1"/>
    </source>
</evidence>
<organism evidence="20 21">
    <name type="scientific">Rhynocoris fuscipes</name>
    <dbReference type="NCBI Taxonomy" id="488301"/>
    <lineage>
        <taxon>Eukaryota</taxon>
        <taxon>Metazoa</taxon>
        <taxon>Ecdysozoa</taxon>
        <taxon>Arthropoda</taxon>
        <taxon>Hexapoda</taxon>
        <taxon>Insecta</taxon>
        <taxon>Pterygota</taxon>
        <taxon>Neoptera</taxon>
        <taxon>Paraneoptera</taxon>
        <taxon>Hemiptera</taxon>
        <taxon>Heteroptera</taxon>
        <taxon>Panheteroptera</taxon>
        <taxon>Cimicomorpha</taxon>
        <taxon>Reduviidae</taxon>
        <taxon>Harpactorinae</taxon>
        <taxon>Harpactorini</taxon>
        <taxon>Rhynocoris</taxon>
    </lineage>
</organism>
<dbReference type="InterPro" id="IPR053973">
    <property type="entry name" value="ERMP1-like_C"/>
</dbReference>
<dbReference type="FunFam" id="3.40.630.10:FF:000008">
    <property type="entry name" value="Endoplasmic reticulum metallopeptidase 1"/>
    <property type="match status" value="1"/>
</dbReference>
<keyword evidence="13" id="KW-0325">Glycoprotein</keyword>
<dbReference type="SUPFAM" id="SSF53187">
    <property type="entry name" value="Zn-dependent exopeptidases"/>
    <property type="match status" value="1"/>
</dbReference>
<evidence type="ECO:0000259" key="17">
    <source>
        <dbReference type="Pfam" id="PF04389"/>
    </source>
</evidence>
<feature type="transmembrane region" description="Helical" evidence="16">
    <location>
        <begin position="44"/>
        <end position="63"/>
    </location>
</feature>
<dbReference type="InterPro" id="IPR053974">
    <property type="entry name" value="ERMP1_1-A_TM"/>
</dbReference>
<keyword evidence="7" id="KW-0378">Hydrolase</keyword>
<dbReference type="Gene3D" id="3.40.630.10">
    <property type="entry name" value="Zn peptidases"/>
    <property type="match status" value="1"/>
</dbReference>
<evidence type="ECO:0000256" key="10">
    <source>
        <dbReference type="ARBA" id="ARBA00022989"/>
    </source>
</evidence>
<dbReference type="PANTHER" id="PTHR12147:SF22">
    <property type="entry name" value="ENDOPLASMIC RETICULUM METALLOPEPTIDASE 1"/>
    <property type="match status" value="1"/>
</dbReference>
<dbReference type="GO" id="GO:0006508">
    <property type="term" value="P:proteolysis"/>
    <property type="evidence" value="ECO:0007669"/>
    <property type="project" value="UniProtKB-KW"/>
</dbReference>
<proteinExistence type="inferred from homology"/>